<dbReference type="PROSITE" id="PS50262">
    <property type="entry name" value="G_PROTEIN_RECEP_F1_2"/>
    <property type="match status" value="1"/>
</dbReference>
<name>A0ABD2QGZ2_9PLAT</name>
<keyword evidence="4 5" id="KW-0472">Membrane</keyword>
<protein>
    <recommendedName>
        <fullName evidence="6">G-protein coupled receptors family 1 profile domain-containing protein</fullName>
    </recommendedName>
</protein>
<keyword evidence="8" id="KW-1185">Reference proteome</keyword>
<comment type="subcellular location">
    <subcellularLocation>
        <location evidence="1">Membrane</location>
    </subcellularLocation>
</comment>
<keyword evidence="2 5" id="KW-0812">Transmembrane</keyword>
<evidence type="ECO:0000256" key="4">
    <source>
        <dbReference type="ARBA" id="ARBA00023136"/>
    </source>
</evidence>
<dbReference type="GO" id="GO:0016020">
    <property type="term" value="C:membrane"/>
    <property type="evidence" value="ECO:0007669"/>
    <property type="project" value="UniProtKB-SubCell"/>
</dbReference>
<organism evidence="7 8">
    <name type="scientific">Cichlidogyrus casuarinus</name>
    <dbReference type="NCBI Taxonomy" id="1844966"/>
    <lineage>
        <taxon>Eukaryota</taxon>
        <taxon>Metazoa</taxon>
        <taxon>Spiralia</taxon>
        <taxon>Lophotrochozoa</taxon>
        <taxon>Platyhelminthes</taxon>
        <taxon>Monogenea</taxon>
        <taxon>Monopisthocotylea</taxon>
        <taxon>Dactylogyridea</taxon>
        <taxon>Ancyrocephalidae</taxon>
        <taxon>Cichlidogyrus</taxon>
    </lineage>
</organism>
<sequence>MVIMSNRRLRTPTNFLLTSLAVADGLQPLTLLISLMTLLDVRKPTLFECYLTQFIVPLSISLSVFTFVAVSAEISK</sequence>
<evidence type="ECO:0000256" key="5">
    <source>
        <dbReference type="SAM" id="Phobius"/>
    </source>
</evidence>
<dbReference type="EMBL" id="JBJKFK010000210">
    <property type="protein sequence ID" value="KAL3318725.1"/>
    <property type="molecule type" value="Genomic_DNA"/>
</dbReference>
<reference evidence="7 8" key="1">
    <citation type="submission" date="2024-11" db="EMBL/GenBank/DDBJ databases">
        <title>Adaptive evolution of stress response genes in parasites aligns with host niche diversity.</title>
        <authorList>
            <person name="Hahn C."/>
            <person name="Resl P."/>
        </authorList>
    </citation>
    <scope>NUCLEOTIDE SEQUENCE [LARGE SCALE GENOMIC DNA]</scope>
    <source>
        <strain evidence="7">EGGRZ-B1_66</strain>
        <tissue evidence="7">Body</tissue>
    </source>
</reference>
<dbReference type="SUPFAM" id="SSF81321">
    <property type="entry name" value="Family A G protein-coupled receptor-like"/>
    <property type="match status" value="1"/>
</dbReference>
<evidence type="ECO:0000256" key="2">
    <source>
        <dbReference type="ARBA" id="ARBA00022692"/>
    </source>
</evidence>
<dbReference type="Proteomes" id="UP001626550">
    <property type="component" value="Unassembled WGS sequence"/>
</dbReference>
<keyword evidence="3 5" id="KW-1133">Transmembrane helix</keyword>
<feature type="transmembrane region" description="Helical" evidence="5">
    <location>
        <begin position="50"/>
        <end position="70"/>
    </location>
</feature>
<dbReference type="InterPro" id="IPR017452">
    <property type="entry name" value="GPCR_Rhodpsn_7TM"/>
</dbReference>
<comment type="caution">
    <text evidence="7">The sequence shown here is derived from an EMBL/GenBank/DDBJ whole genome shotgun (WGS) entry which is preliminary data.</text>
</comment>
<dbReference type="Gene3D" id="1.20.1070.10">
    <property type="entry name" value="Rhodopsin 7-helix transmembrane proteins"/>
    <property type="match status" value="1"/>
</dbReference>
<evidence type="ECO:0000259" key="6">
    <source>
        <dbReference type="PROSITE" id="PS50262"/>
    </source>
</evidence>
<dbReference type="AlphaFoldDB" id="A0ABD2QGZ2"/>
<gene>
    <name evidence="7" type="ORF">Ciccas_002604</name>
</gene>
<evidence type="ECO:0000313" key="7">
    <source>
        <dbReference type="EMBL" id="KAL3318725.1"/>
    </source>
</evidence>
<evidence type="ECO:0000313" key="8">
    <source>
        <dbReference type="Proteomes" id="UP001626550"/>
    </source>
</evidence>
<feature type="domain" description="G-protein coupled receptors family 1 profile" evidence="6">
    <location>
        <begin position="1"/>
        <end position="76"/>
    </location>
</feature>
<dbReference type="Pfam" id="PF00001">
    <property type="entry name" value="7tm_1"/>
    <property type="match status" value="1"/>
</dbReference>
<dbReference type="InterPro" id="IPR000276">
    <property type="entry name" value="GPCR_Rhodpsn"/>
</dbReference>
<evidence type="ECO:0000256" key="1">
    <source>
        <dbReference type="ARBA" id="ARBA00004370"/>
    </source>
</evidence>
<feature type="transmembrane region" description="Helical" evidence="5">
    <location>
        <begin position="15"/>
        <end position="38"/>
    </location>
</feature>
<proteinExistence type="predicted"/>
<evidence type="ECO:0000256" key="3">
    <source>
        <dbReference type="ARBA" id="ARBA00022989"/>
    </source>
</evidence>
<accession>A0ABD2QGZ2</accession>